<dbReference type="Gene3D" id="3.40.50.1820">
    <property type="entry name" value="alpha/beta hydrolase"/>
    <property type="match status" value="1"/>
</dbReference>
<gene>
    <name evidence="3" type="ORF">VitviT2T_003490</name>
</gene>
<keyword evidence="4" id="KW-1185">Reference proteome</keyword>
<evidence type="ECO:0000259" key="2">
    <source>
        <dbReference type="Pfam" id="PF07859"/>
    </source>
</evidence>
<dbReference type="InterPro" id="IPR013094">
    <property type="entry name" value="AB_hydrolase_3"/>
</dbReference>
<dbReference type="InterPro" id="IPR029058">
    <property type="entry name" value="AB_hydrolase_fold"/>
</dbReference>
<dbReference type="Proteomes" id="UP001227230">
    <property type="component" value="Chromosome 3"/>
</dbReference>
<proteinExistence type="inferred from homology"/>
<dbReference type="EMBL" id="CP126650">
    <property type="protein sequence ID" value="WJZ83845.1"/>
    <property type="molecule type" value="Genomic_DNA"/>
</dbReference>
<evidence type="ECO:0000256" key="1">
    <source>
        <dbReference type="ARBA" id="ARBA00010515"/>
    </source>
</evidence>
<dbReference type="Pfam" id="PF07859">
    <property type="entry name" value="Abhydrolase_3"/>
    <property type="match status" value="1"/>
</dbReference>
<name>A0ABY9BM97_VITVI</name>
<dbReference type="InterPro" id="IPR050466">
    <property type="entry name" value="Carboxylest/Gibb_receptor"/>
</dbReference>
<accession>A0ABY9BM97</accession>
<protein>
    <recommendedName>
        <fullName evidence="2">Alpha/beta hydrolase fold-3 domain-containing protein</fullName>
    </recommendedName>
</protein>
<comment type="similarity">
    <text evidence="1">Belongs to the 'GDXG' lipolytic enzyme family.</text>
</comment>
<feature type="domain" description="Alpha/beta hydrolase fold-3" evidence="2">
    <location>
        <begin position="144"/>
        <end position="364"/>
    </location>
</feature>
<dbReference type="SUPFAM" id="SSF53474">
    <property type="entry name" value="alpha/beta-Hydrolases"/>
    <property type="match status" value="1"/>
</dbReference>
<dbReference type="PANTHER" id="PTHR23024:SF467">
    <property type="entry name" value="CARBOXYLESTERASE 12-RELATED"/>
    <property type="match status" value="1"/>
</dbReference>
<evidence type="ECO:0000313" key="4">
    <source>
        <dbReference type="Proteomes" id="UP001227230"/>
    </source>
</evidence>
<reference evidence="3 4" key="1">
    <citation type="journal article" date="2023" name="Hortic Res">
        <title>The complete reference genome for grapevine (Vitis vinifera L.) genetics and breeding.</title>
        <authorList>
            <person name="Shi X."/>
            <person name="Cao S."/>
            <person name="Wang X."/>
            <person name="Huang S."/>
            <person name="Wang Y."/>
            <person name="Liu Z."/>
            <person name="Liu W."/>
            <person name="Leng X."/>
            <person name="Peng Y."/>
            <person name="Wang N."/>
            <person name="Wang Y."/>
            <person name="Ma Z."/>
            <person name="Xu X."/>
            <person name="Zhang F."/>
            <person name="Xue H."/>
            <person name="Zhong H."/>
            <person name="Wang Y."/>
            <person name="Zhang K."/>
            <person name="Velt A."/>
            <person name="Avia K."/>
            <person name="Holtgrawe D."/>
            <person name="Grimplet J."/>
            <person name="Matus J.T."/>
            <person name="Ware D."/>
            <person name="Wu X."/>
            <person name="Wang H."/>
            <person name="Liu C."/>
            <person name="Fang Y."/>
            <person name="Rustenholz C."/>
            <person name="Cheng Z."/>
            <person name="Xiao H."/>
            <person name="Zhou Y."/>
        </authorList>
    </citation>
    <scope>NUCLEOTIDE SEQUENCE [LARGE SCALE GENOMIC DNA]</scope>
    <source>
        <strain evidence="4">cv. Pinot noir / PN40024</strain>
        <tissue evidence="3">Leaf</tissue>
    </source>
</reference>
<sequence>MGWGPGRFLVRFSNHPNTYTTKRIYRFKNPFTSQTSSLSHLHSSQSYIYKPEEKATIFRPICSFFYSSMDSNTNPELSFNFPPFLRVFKDGKVERFVGTDSVPPSLNIETGVNSKDIVIDPETGVSARLYIPKINDQSQKLPLLVYFHGGAFCIETFSSPTYHNYLDSLVAEANVVAVSIEYRRAPEHPLPVAYDDCWAAVKWLVSHSNSQGPEPWLNDYADLDRLFFAGDSAGANLSHNMAIRAGTRGHELGSVKVSGIILIHPYFWGKDPVGAEVKDLQKKGLVDSLWLFVCPTTSGCDDPLINPATDPKLASLGCQRVLVFVAEKDTLRDRGWFYHETLGKSGWSGVVEVMEAEGEDHVFHLFNPTCDKAVAMLKQMAMFLNMAQCNS</sequence>
<dbReference type="PANTHER" id="PTHR23024">
    <property type="entry name" value="ARYLACETAMIDE DEACETYLASE"/>
    <property type="match status" value="1"/>
</dbReference>
<organism evidence="3 4">
    <name type="scientific">Vitis vinifera</name>
    <name type="common">Grape</name>
    <dbReference type="NCBI Taxonomy" id="29760"/>
    <lineage>
        <taxon>Eukaryota</taxon>
        <taxon>Viridiplantae</taxon>
        <taxon>Streptophyta</taxon>
        <taxon>Embryophyta</taxon>
        <taxon>Tracheophyta</taxon>
        <taxon>Spermatophyta</taxon>
        <taxon>Magnoliopsida</taxon>
        <taxon>eudicotyledons</taxon>
        <taxon>Gunneridae</taxon>
        <taxon>Pentapetalae</taxon>
        <taxon>rosids</taxon>
        <taxon>Vitales</taxon>
        <taxon>Vitaceae</taxon>
        <taxon>Viteae</taxon>
        <taxon>Vitis</taxon>
    </lineage>
</organism>
<evidence type="ECO:0000313" key="3">
    <source>
        <dbReference type="EMBL" id="WJZ83845.1"/>
    </source>
</evidence>